<dbReference type="Pfam" id="PF00784">
    <property type="entry name" value="MyTH4"/>
    <property type="match status" value="1"/>
</dbReference>
<accession>A0A8H7QVC8</accession>
<dbReference type="Gene3D" id="1.25.40.530">
    <property type="entry name" value="MyTH4 domain"/>
    <property type="match status" value="1"/>
</dbReference>
<dbReference type="GO" id="GO:0007165">
    <property type="term" value="P:signal transduction"/>
    <property type="evidence" value="ECO:0007669"/>
    <property type="project" value="InterPro"/>
</dbReference>
<dbReference type="OrthoDB" id="437889at2759"/>
<evidence type="ECO:0000259" key="3">
    <source>
        <dbReference type="PROSITE" id="PS51016"/>
    </source>
</evidence>
<dbReference type="SUPFAM" id="SSF48350">
    <property type="entry name" value="GTPase activation domain, GAP"/>
    <property type="match status" value="1"/>
</dbReference>
<dbReference type="PROSITE" id="PS51016">
    <property type="entry name" value="MYTH4"/>
    <property type="match status" value="1"/>
</dbReference>
<dbReference type="Proteomes" id="UP000603453">
    <property type="component" value="Unassembled WGS sequence"/>
</dbReference>
<dbReference type="InterPro" id="IPR038185">
    <property type="entry name" value="MyTH4_dom_sf"/>
</dbReference>
<feature type="compositionally biased region" description="Polar residues" evidence="1">
    <location>
        <begin position="222"/>
        <end position="238"/>
    </location>
</feature>
<dbReference type="GO" id="GO:0005096">
    <property type="term" value="F:GTPase activator activity"/>
    <property type="evidence" value="ECO:0007669"/>
    <property type="project" value="TreeGrafter"/>
</dbReference>
<keyword evidence="5" id="KW-1185">Reference proteome</keyword>
<feature type="region of interest" description="Disordered" evidence="1">
    <location>
        <begin position="135"/>
        <end position="155"/>
    </location>
</feature>
<name>A0A8H7QVC8_9FUNG</name>
<gene>
    <name evidence="4" type="ORF">INT47_011540</name>
</gene>
<proteinExistence type="predicted"/>
<dbReference type="InterPro" id="IPR000198">
    <property type="entry name" value="RhoGAP_dom"/>
</dbReference>
<feature type="region of interest" description="Disordered" evidence="1">
    <location>
        <begin position="169"/>
        <end position="238"/>
    </location>
</feature>
<organism evidence="4 5">
    <name type="scientific">Mucor saturninus</name>
    <dbReference type="NCBI Taxonomy" id="64648"/>
    <lineage>
        <taxon>Eukaryota</taxon>
        <taxon>Fungi</taxon>
        <taxon>Fungi incertae sedis</taxon>
        <taxon>Mucoromycota</taxon>
        <taxon>Mucoromycotina</taxon>
        <taxon>Mucoromycetes</taxon>
        <taxon>Mucorales</taxon>
        <taxon>Mucorineae</taxon>
        <taxon>Mucoraceae</taxon>
        <taxon>Mucor</taxon>
    </lineage>
</organism>
<dbReference type="SMART" id="SM00139">
    <property type="entry name" value="MyTH4"/>
    <property type="match status" value="1"/>
</dbReference>
<dbReference type="GO" id="GO:0005737">
    <property type="term" value="C:cytoplasm"/>
    <property type="evidence" value="ECO:0007669"/>
    <property type="project" value="TreeGrafter"/>
</dbReference>
<dbReference type="PANTHER" id="PTHR45876:SF8">
    <property type="entry name" value="FI04035P"/>
    <property type="match status" value="1"/>
</dbReference>
<evidence type="ECO:0000256" key="1">
    <source>
        <dbReference type="SAM" id="MobiDB-lite"/>
    </source>
</evidence>
<feature type="compositionally biased region" description="Low complexity" evidence="1">
    <location>
        <begin position="202"/>
        <end position="221"/>
    </location>
</feature>
<reference evidence="4" key="1">
    <citation type="submission" date="2020-12" db="EMBL/GenBank/DDBJ databases">
        <title>Metabolic potential, ecology and presence of endohyphal bacteria is reflected in genomic diversity of Mucoromycotina.</title>
        <authorList>
            <person name="Muszewska A."/>
            <person name="Okrasinska A."/>
            <person name="Steczkiewicz K."/>
            <person name="Drgas O."/>
            <person name="Orlowska M."/>
            <person name="Perlinska-Lenart U."/>
            <person name="Aleksandrzak-Piekarczyk T."/>
            <person name="Szatraj K."/>
            <person name="Zielenkiewicz U."/>
            <person name="Pilsyk S."/>
            <person name="Malc E."/>
            <person name="Mieczkowski P."/>
            <person name="Kruszewska J.S."/>
            <person name="Biernat P."/>
            <person name="Pawlowska J."/>
        </authorList>
    </citation>
    <scope>NUCLEOTIDE SEQUENCE</scope>
    <source>
        <strain evidence="4">WA0000017839</strain>
    </source>
</reference>
<dbReference type="InterPro" id="IPR000857">
    <property type="entry name" value="MyTH4_dom"/>
</dbReference>
<evidence type="ECO:0000313" key="5">
    <source>
        <dbReference type="Proteomes" id="UP000603453"/>
    </source>
</evidence>
<feature type="non-terminal residue" evidence="4">
    <location>
        <position position="1"/>
    </location>
</feature>
<dbReference type="PANTHER" id="PTHR45876">
    <property type="entry name" value="FI04035P"/>
    <property type="match status" value="1"/>
</dbReference>
<evidence type="ECO:0008006" key="6">
    <source>
        <dbReference type="Google" id="ProtNLM"/>
    </source>
</evidence>
<feature type="compositionally biased region" description="Polar residues" evidence="1">
    <location>
        <begin position="170"/>
        <end position="186"/>
    </location>
</feature>
<feature type="domain" description="MyTH4" evidence="3">
    <location>
        <begin position="323"/>
        <end position="475"/>
    </location>
</feature>
<comment type="caution">
    <text evidence="4">The sequence shown here is derived from an EMBL/GenBank/DDBJ whole genome shotgun (WGS) entry which is preliminary data.</text>
</comment>
<evidence type="ECO:0000259" key="2">
    <source>
        <dbReference type="PROSITE" id="PS50238"/>
    </source>
</evidence>
<dbReference type="SMART" id="SM00324">
    <property type="entry name" value="RhoGAP"/>
    <property type="match status" value="1"/>
</dbReference>
<protein>
    <recommendedName>
        <fullName evidence="6">Rho GTPase activating protein 39</fullName>
    </recommendedName>
</protein>
<dbReference type="FunFam" id="1.10.555.10:FF:000045">
    <property type="entry name" value="RhoGAP domain containing protein"/>
    <property type="match status" value="1"/>
</dbReference>
<dbReference type="EMBL" id="JAEPRD010000096">
    <property type="protein sequence ID" value="KAG2199428.1"/>
    <property type="molecule type" value="Genomic_DNA"/>
</dbReference>
<dbReference type="Gene3D" id="1.10.555.10">
    <property type="entry name" value="Rho GTPase activation protein"/>
    <property type="match status" value="1"/>
</dbReference>
<dbReference type="Pfam" id="PF00620">
    <property type="entry name" value="RhoGAP"/>
    <property type="match status" value="1"/>
</dbReference>
<sequence>TTGECTWDKPIDESTVKEIDPKGDWWELWDEKTSLPYYYHTRANISNWLKPTDTNVISLVKIQPSQEFAKQMAMLIKETKVITTESIPYPVSNKRNSKSLDLSIHTTEPIRHHTRSTSDGGSINTSIMPVQNTQESLSAALPSPVATDSDTSSPTNSSSLLFNFGLGANRKSTTPSRKPSFCSSIVQKEPSTEINKSRRGSHFSAFSSFTRTSKSSTSGSTNPLKNLVSRSSGTSPAASRYSISVSAPMNNPEAAIAMHPLNQAECDSNQVSPNTTIRKPILPVGLQQEINRFAIDGFAQKYFSTHKRGLFRRRVPMNEMLKWTKDSIKQPLIMLNRDLYKDALRCFKLIQMVMGDRTRPRNWNEVEDLQTLLTCGITKGQMRDEIYVQTCKQLHDNPSGESIRKGWEILCIISVTFPPSKNLEAYLTDFVQQNHHVQENQVCVMSQHVSTKLKRVCIRGAKGKVLTSAEIFRAKEAPFKPSVFGEPLGFIMEQQRNSDLKLQIPQIVPFLAETVRATNGQLSEGIFRVPGDADAVTDLRVRIENGNYDATGITDPNVPASLLKYWLRDLADPIITSEDYNDCIRYAEDPEKAIAIINRLPNTNRRIALYTISFLQEFTDPSIIKHTLMNVNNLAMVFAPNFLRCPAESLTTVFENSKYEQAFLRTLINEMIIDPQQCAYDDDNTNAFGICKS</sequence>
<evidence type="ECO:0000313" key="4">
    <source>
        <dbReference type="EMBL" id="KAG2199428.1"/>
    </source>
</evidence>
<dbReference type="PROSITE" id="PS50238">
    <property type="entry name" value="RHOGAP"/>
    <property type="match status" value="1"/>
</dbReference>
<dbReference type="InterPro" id="IPR008936">
    <property type="entry name" value="Rho_GTPase_activation_prot"/>
</dbReference>
<dbReference type="GO" id="GO:0005856">
    <property type="term" value="C:cytoskeleton"/>
    <property type="evidence" value="ECO:0007669"/>
    <property type="project" value="InterPro"/>
</dbReference>
<feature type="domain" description="Rho-GAP" evidence="2">
    <location>
        <begin position="498"/>
        <end position="675"/>
    </location>
</feature>
<dbReference type="AlphaFoldDB" id="A0A8H7QVC8"/>